<dbReference type="Proteomes" id="UP000436483">
    <property type="component" value="Unassembled WGS sequence"/>
</dbReference>
<proteinExistence type="predicted"/>
<sequence>MFFRRKPKPSLAQVETLTQEAVALVDEDWRDKDYRSSQADLKTFLRLKRML</sequence>
<gene>
    <name evidence="1" type="ORF">GR328_11185</name>
</gene>
<dbReference type="OrthoDB" id="9851177at2"/>
<name>A0A7X3MRW4_9HYPH</name>
<protein>
    <submittedName>
        <fullName evidence="1">Uncharacterized protein</fullName>
    </submittedName>
</protein>
<comment type="caution">
    <text evidence="1">The sequence shown here is derived from an EMBL/GenBank/DDBJ whole genome shotgun (WGS) entry which is preliminary data.</text>
</comment>
<reference evidence="1 2" key="2">
    <citation type="submission" date="2020-01" db="EMBL/GenBank/DDBJ databases">
        <title>Microvirga sp. nov., an arsenate reduction bacterium isolated from Tibet hotspring sediments.</title>
        <authorList>
            <person name="Xian W.-D."/>
            <person name="Li W.-J."/>
        </authorList>
    </citation>
    <scope>NUCLEOTIDE SEQUENCE [LARGE SCALE GENOMIC DNA]</scope>
    <source>
        <strain evidence="1 2">KCTC 23863</strain>
    </source>
</reference>
<evidence type="ECO:0000313" key="1">
    <source>
        <dbReference type="EMBL" id="MXQ12016.1"/>
    </source>
</evidence>
<dbReference type="EMBL" id="WURB01000006">
    <property type="protein sequence ID" value="MXQ12016.1"/>
    <property type="molecule type" value="Genomic_DNA"/>
</dbReference>
<reference evidence="1 2" key="1">
    <citation type="submission" date="2019-12" db="EMBL/GenBank/DDBJ databases">
        <authorList>
            <person name="Yuan C.-G."/>
        </authorList>
    </citation>
    <scope>NUCLEOTIDE SEQUENCE [LARGE SCALE GENOMIC DNA]</scope>
    <source>
        <strain evidence="1 2">KCTC 23863</strain>
    </source>
</reference>
<evidence type="ECO:0000313" key="2">
    <source>
        <dbReference type="Proteomes" id="UP000436483"/>
    </source>
</evidence>
<keyword evidence="2" id="KW-1185">Reference proteome</keyword>
<dbReference type="AlphaFoldDB" id="A0A7X3MRW4"/>
<dbReference type="RefSeq" id="WP_160884598.1">
    <property type="nucleotide sequence ID" value="NZ_WURB01000006.1"/>
</dbReference>
<organism evidence="1 2">
    <name type="scientific">Microvirga makkahensis</name>
    <dbReference type="NCBI Taxonomy" id="1128670"/>
    <lineage>
        <taxon>Bacteria</taxon>
        <taxon>Pseudomonadati</taxon>
        <taxon>Pseudomonadota</taxon>
        <taxon>Alphaproteobacteria</taxon>
        <taxon>Hyphomicrobiales</taxon>
        <taxon>Methylobacteriaceae</taxon>
        <taxon>Microvirga</taxon>
    </lineage>
</organism>
<accession>A0A7X3MRW4</accession>